<evidence type="ECO:0000313" key="2">
    <source>
        <dbReference type="EnsemblPlants" id="Kaladp0010s0178.1.v1.1.CDS.1"/>
    </source>
</evidence>
<protein>
    <recommendedName>
        <fullName evidence="4">AT-hook motif nuclear-localized protein</fullName>
    </recommendedName>
</protein>
<dbReference type="Gramene" id="Kaladp0010s0178.1.v1.1">
    <property type="protein sequence ID" value="Kaladp0010s0178.1.v1.1.CDS.1"/>
    <property type="gene ID" value="Kaladp0010s0178.v1.1"/>
</dbReference>
<evidence type="ECO:0000256" key="1">
    <source>
        <dbReference type="SAM" id="MobiDB-lite"/>
    </source>
</evidence>
<dbReference type="InterPro" id="IPR017956">
    <property type="entry name" value="AT_hook_DNA-bd_motif"/>
</dbReference>
<feature type="region of interest" description="Disordered" evidence="1">
    <location>
        <begin position="87"/>
        <end position="161"/>
    </location>
</feature>
<keyword evidence="3" id="KW-1185">Reference proteome</keyword>
<reference evidence="2" key="1">
    <citation type="submission" date="2021-01" db="UniProtKB">
        <authorList>
            <consortium name="EnsemblPlants"/>
        </authorList>
    </citation>
    <scope>IDENTIFICATION</scope>
</reference>
<dbReference type="EnsemblPlants" id="Kaladp0010s0178.1.v1.1">
    <property type="protein sequence ID" value="Kaladp0010s0178.1.v1.1.CDS.1"/>
    <property type="gene ID" value="Kaladp0010s0178.v1.1"/>
</dbReference>
<name>A0A7N0REW7_KALFE</name>
<organism evidence="2 3">
    <name type="scientific">Kalanchoe fedtschenkoi</name>
    <name type="common">Lavender scallops</name>
    <name type="synonym">South American air plant</name>
    <dbReference type="NCBI Taxonomy" id="63787"/>
    <lineage>
        <taxon>Eukaryota</taxon>
        <taxon>Viridiplantae</taxon>
        <taxon>Streptophyta</taxon>
        <taxon>Embryophyta</taxon>
        <taxon>Tracheophyta</taxon>
        <taxon>Spermatophyta</taxon>
        <taxon>Magnoliopsida</taxon>
        <taxon>eudicotyledons</taxon>
        <taxon>Gunneridae</taxon>
        <taxon>Pentapetalae</taxon>
        <taxon>Saxifragales</taxon>
        <taxon>Crassulaceae</taxon>
        <taxon>Kalanchoe</taxon>
    </lineage>
</organism>
<evidence type="ECO:0000313" key="3">
    <source>
        <dbReference type="Proteomes" id="UP000594263"/>
    </source>
</evidence>
<feature type="compositionally biased region" description="Polar residues" evidence="1">
    <location>
        <begin position="126"/>
        <end position="137"/>
    </location>
</feature>
<dbReference type="GO" id="GO:0003677">
    <property type="term" value="F:DNA binding"/>
    <property type="evidence" value="ECO:0007669"/>
    <property type="project" value="InterPro"/>
</dbReference>
<dbReference type="AlphaFoldDB" id="A0A7N0REW7"/>
<proteinExistence type="predicted"/>
<feature type="region of interest" description="Disordered" evidence="1">
    <location>
        <begin position="1"/>
        <end position="29"/>
    </location>
</feature>
<feature type="compositionally biased region" description="Basic residues" evidence="1">
    <location>
        <begin position="139"/>
        <end position="153"/>
    </location>
</feature>
<sequence>MSESEAGLVTSREAYGGLGLQNSPSRQPQPIMHNMNIVGMRMPFPEGAVYKSAAAAAPSSPHGYQPPGNGTGEASPMAIVTMNMVGSGEATMKRKRGRPRKYGPDGNMSLSLDFATPVGAGPAFSLSPSGGSMSPCSTKKARGRPPGSGRKRQMVAGGMLF</sequence>
<accession>A0A7N0REW7</accession>
<evidence type="ECO:0008006" key="4">
    <source>
        <dbReference type="Google" id="ProtNLM"/>
    </source>
</evidence>
<dbReference type="PRINTS" id="PR00929">
    <property type="entry name" value="ATHOOK"/>
</dbReference>
<dbReference type="Proteomes" id="UP000594263">
    <property type="component" value="Unplaced"/>
</dbReference>